<proteinExistence type="predicted"/>
<protein>
    <submittedName>
        <fullName evidence="3">Glutamyl aminopeptidase-like</fullName>
    </submittedName>
</protein>
<evidence type="ECO:0000259" key="1">
    <source>
        <dbReference type="Pfam" id="PF01433"/>
    </source>
</evidence>
<gene>
    <name evidence="3" type="primary">LOC106817024</name>
</gene>
<evidence type="ECO:0000313" key="3">
    <source>
        <dbReference type="RefSeq" id="XP_014677160.1"/>
    </source>
</evidence>
<dbReference type="InterPro" id="IPR027268">
    <property type="entry name" value="Peptidase_M4/M1_CTD_sf"/>
</dbReference>
<organism evidence="2 3">
    <name type="scientific">Priapulus caudatus</name>
    <name type="common">Priapulid worm</name>
    <dbReference type="NCBI Taxonomy" id="37621"/>
    <lineage>
        <taxon>Eukaryota</taxon>
        <taxon>Metazoa</taxon>
        <taxon>Ecdysozoa</taxon>
        <taxon>Scalidophora</taxon>
        <taxon>Priapulida</taxon>
        <taxon>Priapulimorpha</taxon>
        <taxon>Priapulimorphida</taxon>
        <taxon>Priapulidae</taxon>
        <taxon>Priapulus</taxon>
    </lineage>
</organism>
<dbReference type="Gene3D" id="1.10.390.10">
    <property type="entry name" value="Neutral Protease Domain 2"/>
    <property type="match status" value="1"/>
</dbReference>
<name>A0ABM1EY89_PRICU</name>
<dbReference type="RefSeq" id="XP_014677160.1">
    <property type="nucleotide sequence ID" value="XM_014821674.1"/>
</dbReference>
<dbReference type="InterPro" id="IPR050344">
    <property type="entry name" value="Peptidase_M1_aminopeptidases"/>
</dbReference>
<sequence>MLDRLSLARGFSGKALENYLLRFQFQNAKTDDLWEELGAAAGIDVKYIMDTWTLQMGYPVVHVSRDPADPSRGVARQGRFLLSPDSDTADDKFTSPYNYTWFVPLDYITSSSPTTATQIYMNLTTEIIFSWPTLTGSSSIRGFSDTI</sequence>
<dbReference type="GeneID" id="106817024"/>
<dbReference type="Proteomes" id="UP000695022">
    <property type="component" value="Unplaced"/>
</dbReference>
<feature type="domain" description="Peptidase M1 membrane alanine aminopeptidase" evidence="1">
    <location>
        <begin position="14"/>
        <end position="52"/>
    </location>
</feature>
<dbReference type="InterPro" id="IPR014782">
    <property type="entry name" value="Peptidase_M1_dom"/>
</dbReference>
<dbReference type="PANTHER" id="PTHR11533:SF299">
    <property type="entry name" value="AMINOPEPTIDASE"/>
    <property type="match status" value="1"/>
</dbReference>
<keyword evidence="2" id="KW-1185">Reference proteome</keyword>
<evidence type="ECO:0000313" key="2">
    <source>
        <dbReference type="Proteomes" id="UP000695022"/>
    </source>
</evidence>
<dbReference type="PANTHER" id="PTHR11533">
    <property type="entry name" value="PROTEASE M1 ZINC METALLOPROTEASE"/>
    <property type="match status" value="1"/>
</dbReference>
<reference evidence="3" key="1">
    <citation type="submission" date="2025-08" db="UniProtKB">
        <authorList>
            <consortium name="RefSeq"/>
        </authorList>
    </citation>
    <scope>IDENTIFICATION</scope>
</reference>
<dbReference type="Pfam" id="PF01433">
    <property type="entry name" value="Peptidase_M1"/>
    <property type="match status" value="1"/>
</dbReference>
<dbReference type="SUPFAM" id="SSF55486">
    <property type="entry name" value="Metalloproteases ('zincins'), catalytic domain"/>
    <property type="match status" value="1"/>
</dbReference>
<dbReference type="Gene3D" id="2.60.40.1910">
    <property type="match status" value="1"/>
</dbReference>
<accession>A0ABM1EY89</accession>